<gene>
    <name evidence="8" type="ORF">SAMN05216463_10776</name>
</gene>
<name>A0A1M6TXW8_XYLRU</name>
<feature type="domain" description="RagB/SusD" evidence="7">
    <location>
        <begin position="436"/>
        <end position="549"/>
    </location>
</feature>
<dbReference type="PROSITE" id="PS51257">
    <property type="entry name" value="PROKAR_LIPOPROTEIN"/>
    <property type="match status" value="1"/>
</dbReference>
<dbReference type="OrthoDB" id="1033488at2"/>
<evidence type="ECO:0000313" key="9">
    <source>
        <dbReference type="Proteomes" id="UP000184130"/>
    </source>
</evidence>
<reference evidence="8 9" key="1">
    <citation type="submission" date="2016-11" db="EMBL/GenBank/DDBJ databases">
        <authorList>
            <person name="Jaros S."/>
            <person name="Januszkiewicz K."/>
            <person name="Wedrychowicz H."/>
        </authorList>
    </citation>
    <scope>NUCLEOTIDE SEQUENCE [LARGE SCALE GENOMIC DNA]</scope>
    <source>
        <strain evidence="8 9">KHT3</strain>
    </source>
</reference>
<dbReference type="EMBL" id="FRBD01000007">
    <property type="protein sequence ID" value="SHK61751.1"/>
    <property type="molecule type" value="Genomic_DNA"/>
</dbReference>
<organism evidence="8 9">
    <name type="scientific">Xylanibacter ruminicola</name>
    <name type="common">Prevotella ruminicola</name>
    <dbReference type="NCBI Taxonomy" id="839"/>
    <lineage>
        <taxon>Bacteria</taxon>
        <taxon>Pseudomonadati</taxon>
        <taxon>Bacteroidota</taxon>
        <taxon>Bacteroidia</taxon>
        <taxon>Bacteroidales</taxon>
        <taxon>Prevotellaceae</taxon>
        <taxon>Xylanibacter</taxon>
    </lineage>
</organism>
<keyword evidence="4" id="KW-0472">Membrane</keyword>
<accession>A0A1M6TXW8</accession>
<dbReference type="SUPFAM" id="SSF48452">
    <property type="entry name" value="TPR-like"/>
    <property type="match status" value="1"/>
</dbReference>
<sequence>MKNNIIKAIAAGMLLLATGCSDYLETTSPSVVDKDFVFSDVESARAALYYGYQTLQNNRSVHSVGYFWCPIWGSDIEDAQDTYSEGSAGCQEKTFYPGGTENYNINSGEGTEVFGMLYQTIAVCNSLINAFEEKSDFEQIMSGEPNDMSDIYGQAVALRATCYWELFKWYGDVPHALKTGEKAEGLTSRFAIADYHIQKLREVEPHMFRVGESSHRADVMNRTYVQGLIGRLCLYNAGYTTRRTDLGADFYVDGDGKQITFEDWSVEKNKAIYGRRSDWRNIYQIAKEYLQAAVNNHGSIELHLTDPRTNDANGREYGNPFQYCFQQMHCGITDGLADESVYEIPMEYNNGSDRPAYIGRPSRGGNGDAPCVGCGQDRVQAWFYYGAFNPKDLRRDASITVTGSDGQGHEDIQSFERSNWGCGAGPATNKWDWNRLPAPNTNSYGTSGINVSYMRISDIYLMLAEVQAALGEDNAAKSTLAIVHNRNYVGGVDTNFDKYINDCGSVWDAVIQERAFEFVGEGVRRFDLIRTGKLPKAAVENRKEMNRIIDEVVANGYAQFDNGNQLPAYIWTKMVDARSQYGYRLTGQCPVGKEDDPVLYPSWRGQHDDWGSLYPKVAGATETNVAIKGLFKYIAPGSAEAQALEAAGYVQKPWAVDMDKYRDSYATKLLAGYSDADYAAKNPPIYLLPFTYNTLTTSNITNGYGFRQEQ</sequence>
<dbReference type="RefSeq" id="WP_073206929.1">
    <property type="nucleotide sequence ID" value="NZ_FRBD01000007.1"/>
</dbReference>
<evidence type="ECO:0000259" key="7">
    <source>
        <dbReference type="Pfam" id="PF07980"/>
    </source>
</evidence>
<evidence type="ECO:0000256" key="1">
    <source>
        <dbReference type="ARBA" id="ARBA00004442"/>
    </source>
</evidence>
<dbReference type="Proteomes" id="UP000184130">
    <property type="component" value="Unassembled WGS sequence"/>
</dbReference>
<dbReference type="AlphaFoldDB" id="A0A1M6TXW8"/>
<feature type="chain" id="PRO_5013020026" evidence="6">
    <location>
        <begin position="24"/>
        <end position="710"/>
    </location>
</feature>
<proteinExistence type="inferred from homology"/>
<dbReference type="InterPro" id="IPR011990">
    <property type="entry name" value="TPR-like_helical_dom_sf"/>
</dbReference>
<feature type="signal peptide" evidence="6">
    <location>
        <begin position="1"/>
        <end position="23"/>
    </location>
</feature>
<evidence type="ECO:0000256" key="3">
    <source>
        <dbReference type="ARBA" id="ARBA00022729"/>
    </source>
</evidence>
<dbReference type="GO" id="GO:0009279">
    <property type="term" value="C:cell outer membrane"/>
    <property type="evidence" value="ECO:0007669"/>
    <property type="project" value="UniProtKB-SubCell"/>
</dbReference>
<dbReference type="Gene3D" id="1.25.40.390">
    <property type="match status" value="1"/>
</dbReference>
<evidence type="ECO:0000256" key="6">
    <source>
        <dbReference type="SAM" id="SignalP"/>
    </source>
</evidence>
<keyword evidence="5" id="KW-0998">Cell outer membrane</keyword>
<evidence type="ECO:0000256" key="4">
    <source>
        <dbReference type="ARBA" id="ARBA00023136"/>
    </source>
</evidence>
<evidence type="ECO:0000256" key="2">
    <source>
        <dbReference type="ARBA" id="ARBA00006275"/>
    </source>
</evidence>
<comment type="similarity">
    <text evidence="2">Belongs to the SusD family.</text>
</comment>
<dbReference type="Pfam" id="PF07980">
    <property type="entry name" value="SusD_RagB"/>
    <property type="match status" value="1"/>
</dbReference>
<protein>
    <submittedName>
        <fullName evidence="8">Starch-binding associating with outer membrane</fullName>
    </submittedName>
</protein>
<dbReference type="InterPro" id="IPR012944">
    <property type="entry name" value="SusD_RagB_dom"/>
</dbReference>
<evidence type="ECO:0000256" key="5">
    <source>
        <dbReference type="ARBA" id="ARBA00023237"/>
    </source>
</evidence>
<comment type="subcellular location">
    <subcellularLocation>
        <location evidence="1">Cell outer membrane</location>
    </subcellularLocation>
</comment>
<evidence type="ECO:0000313" key="8">
    <source>
        <dbReference type="EMBL" id="SHK61751.1"/>
    </source>
</evidence>
<keyword evidence="3 6" id="KW-0732">Signal</keyword>